<keyword evidence="6" id="KW-1185">Reference proteome</keyword>
<dbReference type="EMBL" id="JAUSVS010000006">
    <property type="protein sequence ID" value="MDQ0465410.1"/>
    <property type="molecule type" value="Genomic_DNA"/>
</dbReference>
<dbReference type="Pfam" id="PF02634">
    <property type="entry name" value="FdhD-NarQ"/>
    <property type="match status" value="1"/>
</dbReference>
<name>A0ABU0ITT5_9CAUL</name>
<evidence type="ECO:0000256" key="4">
    <source>
        <dbReference type="SAM" id="MobiDB-lite"/>
    </source>
</evidence>
<dbReference type="RefSeq" id="WP_307350702.1">
    <property type="nucleotide sequence ID" value="NZ_JAUSVS010000006.1"/>
</dbReference>
<keyword evidence="1 3" id="KW-0963">Cytoplasm</keyword>
<dbReference type="Proteomes" id="UP001228905">
    <property type="component" value="Unassembled WGS sequence"/>
</dbReference>
<evidence type="ECO:0000256" key="2">
    <source>
        <dbReference type="ARBA" id="ARBA00023150"/>
    </source>
</evidence>
<dbReference type="NCBIfam" id="TIGR00129">
    <property type="entry name" value="fdhD_narQ"/>
    <property type="match status" value="1"/>
</dbReference>
<comment type="similarity">
    <text evidence="3">Belongs to the FdhD family.</text>
</comment>
<feature type="active site" description="Cysteine persulfide intermediate" evidence="3">
    <location>
        <position position="118"/>
    </location>
</feature>
<gene>
    <name evidence="3" type="primary">fdhD</name>
    <name evidence="5" type="ORF">QO010_003197</name>
</gene>
<dbReference type="Gene3D" id="3.10.20.10">
    <property type="match status" value="1"/>
</dbReference>
<dbReference type="PIRSF" id="PIRSF015626">
    <property type="entry name" value="FdhD"/>
    <property type="match status" value="1"/>
</dbReference>
<organism evidence="5 6">
    <name type="scientific">Caulobacter ginsengisoli</name>
    <dbReference type="NCBI Taxonomy" id="400775"/>
    <lineage>
        <taxon>Bacteria</taxon>
        <taxon>Pseudomonadati</taxon>
        <taxon>Pseudomonadota</taxon>
        <taxon>Alphaproteobacteria</taxon>
        <taxon>Caulobacterales</taxon>
        <taxon>Caulobacteraceae</taxon>
        <taxon>Caulobacter</taxon>
    </lineage>
</organism>
<dbReference type="Gene3D" id="3.40.140.10">
    <property type="entry name" value="Cytidine Deaminase, domain 2"/>
    <property type="match status" value="1"/>
</dbReference>
<evidence type="ECO:0000313" key="6">
    <source>
        <dbReference type="Proteomes" id="UP001228905"/>
    </source>
</evidence>
<dbReference type="InterPro" id="IPR003786">
    <property type="entry name" value="FdhD"/>
</dbReference>
<evidence type="ECO:0000313" key="5">
    <source>
        <dbReference type="EMBL" id="MDQ0465410.1"/>
    </source>
</evidence>
<evidence type="ECO:0000256" key="1">
    <source>
        <dbReference type="ARBA" id="ARBA00022490"/>
    </source>
</evidence>
<dbReference type="PANTHER" id="PTHR30592">
    <property type="entry name" value="FORMATE DEHYDROGENASE"/>
    <property type="match status" value="1"/>
</dbReference>
<accession>A0ABU0ITT5</accession>
<comment type="caution">
    <text evidence="3">Lacks conserved residue(s) required for the propagation of feature annotation.</text>
</comment>
<proteinExistence type="inferred from homology"/>
<feature type="region of interest" description="Disordered" evidence="4">
    <location>
        <begin position="1"/>
        <end position="28"/>
    </location>
</feature>
<dbReference type="PANTHER" id="PTHR30592:SF1">
    <property type="entry name" value="SULFUR CARRIER PROTEIN FDHD"/>
    <property type="match status" value="1"/>
</dbReference>
<dbReference type="InterPro" id="IPR016193">
    <property type="entry name" value="Cytidine_deaminase-like"/>
</dbReference>
<reference evidence="5 6" key="1">
    <citation type="submission" date="2023-07" db="EMBL/GenBank/DDBJ databases">
        <title>Genomic Encyclopedia of Type Strains, Phase IV (KMG-IV): sequencing the most valuable type-strain genomes for metagenomic binning, comparative biology and taxonomic classification.</title>
        <authorList>
            <person name="Goeker M."/>
        </authorList>
    </citation>
    <scope>NUCLEOTIDE SEQUENCE [LARGE SCALE GENOMIC DNA]</scope>
    <source>
        <strain evidence="5 6">DSM 18695</strain>
    </source>
</reference>
<comment type="subcellular location">
    <subcellularLocation>
        <location evidence="3">Cytoplasm</location>
    </subcellularLocation>
</comment>
<dbReference type="SUPFAM" id="SSF53927">
    <property type="entry name" value="Cytidine deaminase-like"/>
    <property type="match status" value="1"/>
</dbReference>
<keyword evidence="2 3" id="KW-0501">Molybdenum cofactor biosynthesis</keyword>
<sequence length="274" mass="29027">MDDAPQFPVFSTTQTRPARQWRRGGGGEAITRPLADETPIGLIYDNRPHAVLMATPAEVEDLAVGFTLTERVATLDQIEAIDTEILAQGVQVRLTLAESARKSRARARSRSLEGRSSCGLCGVERLAAAVRPLPRLPDSPALTQAAIEAALDALEDQQALGKLTRAMHAAAFASADGTLLAVREDVGRHNALDKIVGAAARQGLRPSDGFVLVTSRCSYEMVEKAAMAGFPLLVAISAPTALAIRKAEEANLSLVALARSDGFAVFAGPRRIAP</sequence>
<comment type="function">
    <text evidence="3">Required for formate dehydrogenase (FDH) activity. Acts as a sulfur carrier protein that transfers sulfur from IscS to the molybdenum cofactor prior to its insertion into FDH.</text>
</comment>
<protein>
    <recommendedName>
        <fullName evidence="3">Sulfur carrier protein FdhD</fullName>
    </recommendedName>
</protein>
<comment type="caution">
    <text evidence="5">The sequence shown here is derived from an EMBL/GenBank/DDBJ whole genome shotgun (WGS) entry which is preliminary data.</text>
</comment>
<dbReference type="HAMAP" id="MF_00187">
    <property type="entry name" value="FdhD"/>
    <property type="match status" value="1"/>
</dbReference>
<evidence type="ECO:0000256" key="3">
    <source>
        <dbReference type="HAMAP-Rule" id="MF_00187"/>
    </source>
</evidence>